<keyword evidence="6" id="KW-0862">Zinc</keyword>
<sequence length="478" mass="52524">MESDDKPFVCSAPNCGQRFANNDHLESHKQKHQLSLKLPGNLKSTDFLQLADQTPTPTRFLENLEKEGLFQDLENPFDQEFKKAAPSNSEEHPPQSVATTTNSTINENSVIIINAPISASKTEIAIPEIPIVAETVVVPAATQPLTTLRDPPPITPKTSNTSAAVSVLVRTTPRHQIPTVIPAAIANANIPVPAALPVPGHLSRTTGQTSMPVSIPTPAIVSSPSASNPPSFIGSAKQRLKEQLRQNHNNNAINNADNIISQAMTEAVDMVTSENRNGLSNHVAHSQIHHHQQQHHFSNGDHWDENDNDNEEMAYGQKDKKRPRRTQEELDPDERRRKFLERNRAAATRCREKRKIWVQQLEKKADDLSDTNTQLQNEISLLKSEVAQLKSLLLAHKDCPVTLAQQNMSVQNPIGQGNVQPRTNGGHVQVTETPNGLALTVTRNEVTPEDVATTALTQMAQRAMGDPYGGQSNWASAE</sequence>
<gene>
    <name evidence="12" type="primary">LOC116293486</name>
</gene>
<dbReference type="SMART" id="SM00338">
    <property type="entry name" value="BRLZ"/>
    <property type="match status" value="1"/>
</dbReference>
<keyword evidence="5" id="KW-0539">Nucleus</keyword>
<dbReference type="FunFam" id="1.20.5.170:FF:000010">
    <property type="entry name" value="Cyclic AMP-dependent transcription factor ATF-2"/>
    <property type="match status" value="1"/>
</dbReference>
<evidence type="ECO:0000256" key="8">
    <source>
        <dbReference type="SAM" id="MobiDB-lite"/>
    </source>
</evidence>
<evidence type="ECO:0000256" key="5">
    <source>
        <dbReference type="ARBA" id="ARBA00023242"/>
    </source>
</evidence>
<dbReference type="InterPro" id="IPR036236">
    <property type="entry name" value="Znf_C2H2_sf"/>
</dbReference>
<organism evidence="11 12">
    <name type="scientific">Actinia tenebrosa</name>
    <name type="common">Australian red waratah sea anemone</name>
    <dbReference type="NCBI Taxonomy" id="6105"/>
    <lineage>
        <taxon>Eukaryota</taxon>
        <taxon>Metazoa</taxon>
        <taxon>Cnidaria</taxon>
        <taxon>Anthozoa</taxon>
        <taxon>Hexacorallia</taxon>
        <taxon>Actiniaria</taxon>
        <taxon>Actiniidae</taxon>
        <taxon>Actinia</taxon>
    </lineage>
</organism>
<dbReference type="InParanoid" id="A0A6P8HVV8"/>
<feature type="region of interest" description="Disordered" evidence="8">
    <location>
        <begin position="285"/>
        <end position="340"/>
    </location>
</feature>
<feature type="domain" description="C2H2-type" evidence="9">
    <location>
        <begin position="8"/>
        <end position="32"/>
    </location>
</feature>
<evidence type="ECO:0000259" key="9">
    <source>
        <dbReference type="PROSITE" id="PS50157"/>
    </source>
</evidence>
<protein>
    <submittedName>
        <fullName evidence="12">Cyclic AMP-dependent transcription factor ATF-2-like</fullName>
    </submittedName>
</protein>
<dbReference type="InterPro" id="IPR002112">
    <property type="entry name" value="Leuzip_Jun"/>
</dbReference>
<dbReference type="RefSeq" id="XP_031556775.1">
    <property type="nucleotide sequence ID" value="XM_031700915.1"/>
</dbReference>
<dbReference type="Gene3D" id="1.20.5.170">
    <property type="match status" value="1"/>
</dbReference>
<dbReference type="OrthoDB" id="295274at2759"/>
<reference evidence="12" key="1">
    <citation type="submission" date="2025-08" db="UniProtKB">
        <authorList>
            <consortium name="RefSeq"/>
        </authorList>
    </citation>
    <scope>IDENTIFICATION</scope>
    <source>
        <tissue evidence="12">Tentacle</tissue>
    </source>
</reference>
<dbReference type="PRINTS" id="PR00043">
    <property type="entry name" value="LEUZIPPRJUN"/>
</dbReference>
<keyword evidence="6" id="KW-0479">Metal-binding</keyword>
<dbReference type="PROSITE" id="PS50217">
    <property type="entry name" value="BZIP"/>
    <property type="match status" value="1"/>
</dbReference>
<dbReference type="Proteomes" id="UP000515163">
    <property type="component" value="Unplaced"/>
</dbReference>
<proteinExistence type="predicted"/>
<keyword evidence="2" id="KW-0805">Transcription regulation</keyword>
<keyword evidence="6" id="KW-0863">Zinc-finger</keyword>
<dbReference type="Pfam" id="PF00170">
    <property type="entry name" value="bZIP_1"/>
    <property type="match status" value="1"/>
</dbReference>
<evidence type="ECO:0000259" key="10">
    <source>
        <dbReference type="PROSITE" id="PS50217"/>
    </source>
</evidence>
<dbReference type="PANTHER" id="PTHR19304">
    <property type="entry name" value="CYCLIC-AMP RESPONSE ELEMENT BINDING PROTEIN"/>
    <property type="match status" value="1"/>
</dbReference>
<evidence type="ECO:0000256" key="2">
    <source>
        <dbReference type="ARBA" id="ARBA00023015"/>
    </source>
</evidence>
<evidence type="ECO:0000256" key="7">
    <source>
        <dbReference type="SAM" id="Coils"/>
    </source>
</evidence>
<feature type="region of interest" description="Disordered" evidence="8">
    <location>
        <begin position="83"/>
        <end position="102"/>
    </location>
</feature>
<feature type="compositionally biased region" description="Basic and acidic residues" evidence="8">
    <location>
        <begin position="83"/>
        <end position="93"/>
    </location>
</feature>
<evidence type="ECO:0000313" key="11">
    <source>
        <dbReference type="Proteomes" id="UP000515163"/>
    </source>
</evidence>
<dbReference type="GO" id="GO:0003700">
    <property type="term" value="F:DNA-binding transcription factor activity"/>
    <property type="evidence" value="ECO:0007669"/>
    <property type="project" value="InterPro"/>
</dbReference>
<keyword evidence="3" id="KW-0238">DNA-binding</keyword>
<dbReference type="GO" id="GO:0005634">
    <property type="term" value="C:nucleus"/>
    <property type="evidence" value="ECO:0007669"/>
    <property type="project" value="UniProtKB-SubCell"/>
</dbReference>
<dbReference type="GO" id="GO:0003677">
    <property type="term" value="F:DNA binding"/>
    <property type="evidence" value="ECO:0007669"/>
    <property type="project" value="UniProtKB-KW"/>
</dbReference>
<dbReference type="GeneID" id="116293486"/>
<evidence type="ECO:0000256" key="3">
    <source>
        <dbReference type="ARBA" id="ARBA00023125"/>
    </source>
</evidence>
<feature type="coiled-coil region" evidence="7">
    <location>
        <begin position="358"/>
        <end position="392"/>
    </location>
</feature>
<evidence type="ECO:0000256" key="4">
    <source>
        <dbReference type="ARBA" id="ARBA00023163"/>
    </source>
</evidence>
<dbReference type="SUPFAM" id="SSF57959">
    <property type="entry name" value="Leucine zipper domain"/>
    <property type="match status" value="1"/>
</dbReference>
<dbReference type="SUPFAM" id="SSF57667">
    <property type="entry name" value="beta-beta-alpha zinc fingers"/>
    <property type="match status" value="1"/>
</dbReference>
<feature type="compositionally biased region" description="Basic and acidic residues" evidence="8">
    <location>
        <begin position="325"/>
        <end position="340"/>
    </location>
</feature>
<name>A0A6P8HVV8_ACTTE</name>
<feature type="domain" description="BZIP" evidence="10">
    <location>
        <begin position="333"/>
        <end position="396"/>
    </location>
</feature>
<accession>A0A6P8HVV8</accession>
<keyword evidence="11" id="KW-1185">Reference proteome</keyword>
<keyword evidence="4" id="KW-0804">Transcription</keyword>
<dbReference type="InterPro" id="IPR013087">
    <property type="entry name" value="Znf_C2H2_type"/>
</dbReference>
<dbReference type="CDD" id="cd14687">
    <property type="entry name" value="bZIP_ATF2"/>
    <property type="match status" value="1"/>
</dbReference>
<dbReference type="AlphaFoldDB" id="A0A6P8HVV8"/>
<comment type="subcellular location">
    <subcellularLocation>
        <location evidence="1">Nucleus</location>
    </subcellularLocation>
</comment>
<evidence type="ECO:0000256" key="1">
    <source>
        <dbReference type="ARBA" id="ARBA00004123"/>
    </source>
</evidence>
<dbReference type="InterPro" id="IPR004827">
    <property type="entry name" value="bZIP"/>
</dbReference>
<dbReference type="PROSITE" id="PS00036">
    <property type="entry name" value="BZIP_BASIC"/>
    <property type="match status" value="1"/>
</dbReference>
<dbReference type="Gene3D" id="3.30.160.60">
    <property type="entry name" value="Classic Zinc Finger"/>
    <property type="match status" value="1"/>
</dbReference>
<dbReference type="PROSITE" id="PS00028">
    <property type="entry name" value="ZINC_FINGER_C2H2_1"/>
    <property type="match status" value="1"/>
</dbReference>
<evidence type="ECO:0000313" key="12">
    <source>
        <dbReference type="RefSeq" id="XP_031556775.1"/>
    </source>
</evidence>
<dbReference type="GO" id="GO:0008270">
    <property type="term" value="F:zinc ion binding"/>
    <property type="evidence" value="ECO:0007669"/>
    <property type="project" value="UniProtKB-KW"/>
</dbReference>
<evidence type="ECO:0000256" key="6">
    <source>
        <dbReference type="PROSITE-ProRule" id="PRU00042"/>
    </source>
</evidence>
<dbReference type="InterPro" id="IPR046347">
    <property type="entry name" value="bZIP_sf"/>
</dbReference>
<dbReference type="KEGG" id="aten:116293486"/>
<dbReference type="PROSITE" id="PS50157">
    <property type="entry name" value="ZINC_FINGER_C2H2_2"/>
    <property type="match status" value="1"/>
</dbReference>
<dbReference type="FunCoup" id="A0A6P8HVV8">
    <property type="interactions" value="4014"/>
</dbReference>
<keyword evidence="7" id="KW-0175">Coiled coil</keyword>
<dbReference type="InterPro" id="IPR051027">
    <property type="entry name" value="bZIP_transcription_factors"/>
</dbReference>